<dbReference type="Proteomes" id="UP000335636">
    <property type="component" value="Unassembled WGS sequence"/>
</dbReference>
<gene>
    <name evidence="2" type="ORF">MONAX_5E013776</name>
</gene>
<comment type="caution">
    <text evidence="2">The sequence shown here is derived from an EMBL/GenBank/DDBJ whole genome shotgun (WGS) entry which is preliminary data.</text>
</comment>
<name>A0A5E4A9T7_MARMO</name>
<dbReference type="AlphaFoldDB" id="A0A5E4A9T7"/>
<dbReference type="EMBL" id="CABDUW010000031">
    <property type="protein sequence ID" value="VTJ53676.1"/>
    <property type="molecule type" value="Genomic_DNA"/>
</dbReference>
<evidence type="ECO:0000313" key="3">
    <source>
        <dbReference type="Proteomes" id="UP000335636"/>
    </source>
</evidence>
<feature type="region of interest" description="Disordered" evidence="1">
    <location>
        <begin position="31"/>
        <end position="105"/>
    </location>
</feature>
<evidence type="ECO:0000313" key="2">
    <source>
        <dbReference type="EMBL" id="VTJ53676.1"/>
    </source>
</evidence>
<reference evidence="2" key="1">
    <citation type="submission" date="2019-04" db="EMBL/GenBank/DDBJ databases">
        <authorList>
            <person name="Alioto T."/>
            <person name="Alioto T."/>
        </authorList>
    </citation>
    <scope>NUCLEOTIDE SEQUENCE [LARGE SCALE GENOMIC DNA]</scope>
</reference>
<proteinExistence type="predicted"/>
<organism evidence="2 3">
    <name type="scientific">Marmota monax</name>
    <name type="common">Woodchuck</name>
    <dbReference type="NCBI Taxonomy" id="9995"/>
    <lineage>
        <taxon>Eukaryota</taxon>
        <taxon>Metazoa</taxon>
        <taxon>Chordata</taxon>
        <taxon>Craniata</taxon>
        <taxon>Vertebrata</taxon>
        <taxon>Euteleostomi</taxon>
        <taxon>Mammalia</taxon>
        <taxon>Eutheria</taxon>
        <taxon>Euarchontoglires</taxon>
        <taxon>Glires</taxon>
        <taxon>Rodentia</taxon>
        <taxon>Sciuromorpha</taxon>
        <taxon>Sciuridae</taxon>
        <taxon>Xerinae</taxon>
        <taxon>Marmotini</taxon>
        <taxon>Marmota</taxon>
    </lineage>
</organism>
<feature type="compositionally biased region" description="Pro residues" evidence="1">
    <location>
        <begin position="92"/>
        <end position="102"/>
    </location>
</feature>
<accession>A0A5E4A9T7</accession>
<sequence length="206" mass="21890">MAGLLAVRVSAAPRGGQALAQPHEEALLVRPLPLDRSAPPRQNLWTTRRLAGPGAVSASGVEGCAGLKAGRSAPSPSQTSRGSSRSSRSLRPLPPARPPPARPYCSAPGLPPFPFPPAPLFPSVVSRLQKLLFPLMPSFLEVSGPSHEPRSLVGPLERLPPQSLRPATHARTWFWRGLVGLAQGLPPPPRLFPVAAAQESRRARAR</sequence>
<keyword evidence="3" id="KW-1185">Reference proteome</keyword>
<feature type="compositionally biased region" description="Low complexity" evidence="1">
    <location>
        <begin position="72"/>
        <end position="91"/>
    </location>
</feature>
<protein>
    <submittedName>
        <fullName evidence="2">Uncharacterized protein</fullName>
    </submittedName>
</protein>
<evidence type="ECO:0000256" key="1">
    <source>
        <dbReference type="SAM" id="MobiDB-lite"/>
    </source>
</evidence>